<evidence type="ECO:0000256" key="12">
    <source>
        <dbReference type="ARBA" id="ARBA00032549"/>
    </source>
</evidence>
<evidence type="ECO:0000313" key="14">
    <source>
        <dbReference type="Proteomes" id="UP000695026"/>
    </source>
</evidence>
<gene>
    <name evidence="15" type="primary">NDUFB10</name>
</gene>
<evidence type="ECO:0000256" key="7">
    <source>
        <dbReference type="ARBA" id="ARBA00022982"/>
    </source>
</evidence>
<keyword evidence="9" id="KW-0472">Membrane</keyword>
<comment type="similarity">
    <text evidence="2">Belongs to the complex I NDUFB10 subunit family.</text>
</comment>
<evidence type="ECO:0000256" key="3">
    <source>
        <dbReference type="ARBA" id="ARBA00014109"/>
    </source>
</evidence>
<dbReference type="Pfam" id="PF10249">
    <property type="entry name" value="NDUFB10"/>
    <property type="match status" value="1"/>
</dbReference>
<evidence type="ECO:0000256" key="6">
    <source>
        <dbReference type="ARBA" id="ARBA00022792"/>
    </source>
</evidence>
<evidence type="ECO:0000256" key="11">
    <source>
        <dbReference type="ARBA" id="ARBA00030372"/>
    </source>
</evidence>
<dbReference type="InterPro" id="IPR039993">
    <property type="entry name" value="NDUFB10"/>
</dbReference>
<protein>
    <recommendedName>
        <fullName evidence="3">NADH dehydrogenase [ubiquinone] 1 beta subcomplex subunit 10</fullName>
    </recommendedName>
    <alternativeName>
        <fullName evidence="11">Complex I-PDSW</fullName>
    </alternativeName>
    <alternativeName>
        <fullName evidence="12">NADH-ubiquinone oxidoreductase PDSW subunit</fullName>
    </alternativeName>
</protein>
<feature type="compositionally biased region" description="Low complexity" evidence="13">
    <location>
        <begin position="13"/>
        <end position="24"/>
    </location>
</feature>
<feature type="region of interest" description="Disordered" evidence="13">
    <location>
        <begin position="1"/>
        <end position="24"/>
    </location>
</feature>
<evidence type="ECO:0000256" key="1">
    <source>
        <dbReference type="ARBA" id="ARBA00004443"/>
    </source>
</evidence>
<dbReference type="InterPro" id="IPR019377">
    <property type="entry name" value="NADH_UbQ_OxRdtase_su10"/>
</dbReference>
<keyword evidence="5" id="KW-0679">Respiratory chain</keyword>
<dbReference type="PANTHER" id="PTHR13094">
    <property type="entry name" value="NADH-UBIQUINONE OXIDOREDUCTASE PDSW SUBUNIT"/>
    <property type="match status" value="1"/>
</dbReference>
<dbReference type="OrthoDB" id="6017729at2759"/>
<evidence type="ECO:0000256" key="8">
    <source>
        <dbReference type="ARBA" id="ARBA00023128"/>
    </source>
</evidence>
<name>A0A9F2WFX8_PYTBI</name>
<keyword evidence="6" id="KW-0999">Mitochondrion inner membrane</keyword>
<dbReference type="AlphaFoldDB" id="A0A9F2WFX8"/>
<keyword evidence="7" id="KW-0249">Electron transport</keyword>
<organism evidence="14 15">
    <name type="scientific">Python bivittatus</name>
    <name type="common">Burmese python</name>
    <name type="synonym">Python molurus bivittatus</name>
    <dbReference type="NCBI Taxonomy" id="176946"/>
    <lineage>
        <taxon>Eukaryota</taxon>
        <taxon>Metazoa</taxon>
        <taxon>Chordata</taxon>
        <taxon>Craniata</taxon>
        <taxon>Vertebrata</taxon>
        <taxon>Euteleostomi</taxon>
        <taxon>Lepidosauria</taxon>
        <taxon>Squamata</taxon>
        <taxon>Bifurcata</taxon>
        <taxon>Unidentata</taxon>
        <taxon>Episquamata</taxon>
        <taxon>Toxicofera</taxon>
        <taxon>Serpentes</taxon>
        <taxon>Henophidia</taxon>
        <taxon>Pythonidae</taxon>
        <taxon>Python</taxon>
    </lineage>
</organism>
<dbReference type="GO" id="GO:0005743">
    <property type="term" value="C:mitochondrial inner membrane"/>
    <property type="evidence" value="ECO:0007669"/>
    <property type="project" value="UniProtKB-SubCell"/>
</dbReference>
<reference evidence="15" key="1">
    <citation type="submission" date="2025-08" db="UniProtKB">
        <authorList>
            <consortium name="RefSeq"/>
        </authorList>
    </citation>
    <scope>IDENTIFICATION</scope>
    <source>
        <tissue evidence="15">Liver</tissue>
    </source>
</reference>
<accession>A0A9F2WFX8</accession>
<evidence type="ECO:0000313" key="15">
    <source>
        <dbReference type="RefSeq" id="XP_007441889.1"/>
    </source>
</evidence>
<evidence type="ECO:0000256" key="9">
    <source>
        <dbReference type="ARBA" id="ARBA00023136"/>
    </source>
</evidence>
<dbReference type="OMA" id="CKPILEQ"/>
<evidence type="ECO:0000256" key="13">
    <source>
        <dbReference type="SAM" id="MobiDB-lite"/>
    </source>
</evidence>
<dbReference type="CTD" id="4716"/>
<keyword evidence="14" id="KW-1185">Reference proteome</keyword>
<evidence type="ECO:0000256" key="10">
    <source>
        <dbReference type="ARBA" id="ARBA00024857"/>
    </source>
</evidence>
<evidence type="ECO:0000256" key="4">
    <source>
        <dbReference type="ARBA" id="ARBA00022448"/>
    </source>
</evidence>
<dbReference type="KEGG" id="pbi:103060918"/>
<dbReference type="PANTHER" id="PTHR13094:SF1">
    <property type="entry name" value="NADH DEHYDROGENASE [UBIQUINONE] 1 BETA SUBCOMPLEX SUBUNIT 10"/>
    <property type="match status" value="1"/>
</dbReference>
<evidence type="ECO:0000256" key="2">
    <source>
        <dbReference type="ARBA" id="ARBA00008317"/>
    </source>
</evidence>
<comment type="function">
    <text evidence="10">Accessory subunit that is involved in the functional assembly of the mitochondrial respiratory chain complex I. Complex I has an NADH dehydrogenase activity with ubiquinone as an immediate electron acceptor and mediates the transfer of electrons from NADH to the respiratory chain.</text>
</comment>
<dbReference type="GO" id="GO:0045271">
    <property type="term" value="C:respiratory chain complex I"/>
    <property type="evidence" value="ECO:0007669"/>
    <property type="project" value="UniProtKB-ARBA"/>
</dbReference>
<keyword evidence="8" id="KW-0496">Mitochondrion</keyword>
<dbReference type="RefSeq" id="XP_007441889.1">
    <property type="nucleotide sequence ID" value="XM_007441827.2"/>
</dbReference>
<evidence type="ECO:0000256" key="5">
    <source>
        <dbReference type="ARBA" id="ARBA00022660"/>
    </source>
</evidence>
<dbReference type="GeneID" id="103060918"/>
<sequence length="175" mass="20496">MAKDAERAAYDLPPGDAPAFDGPAPSSGPNPFIEKLFYYAVDKPVTLYREWIERQRASNKIYYYHRVFRRVPDITECLEDDYLCIYEAEMQWKRDLQVDQEIVKIMRERLGACRVREGVNANENCAKDLQQFKEVAKAYRDRYDELGAYGTARRCLMKQKHRMIAERKAQAKAEA</sequence>
<keyword evidence="4" id="KW-0813">Transport</keyword>
<comment type="subcellular location">
    <subcellularLocation>
        <location evidence="1">Mitochondrion inner membrane</location>
        <topology evidence="1">Peripheral membrane protein</topology>
        <orientation evidence="1">Matrix side</orientation>
    </subcellularLocation>
</comment>
<proteinExistence type="inferred from homology"/>
<dbReference type="Proteomes" id="UP000695026">
    <property type="component" value="Unplaced"/>
</dbReference>